<gene>
    <name evidence="1" type="ORF">ABOZ73_08720</name>
</gene>
<proteinExistence type="predicted"/>
<name>A0AB39KZ78_9CAUL</name>
<protein>
    <submittedName>
        <fullName evidence="1">Uncharacterized protein</fullName>
    </submittedName>
</protein>
<sequence length="144" mass="15656">MLNREDRSALDALSDALADAASLHRRAAKVADSAALQAALAARAERLQNLSANVRGDGKDRDAGSPMGWIDRLRLTIDQWFEDKDEAASAASQDAKDDLLRLIDSYLRGQELSPDVRSVFETVRRKIAPGRAVTDEVGLKALPT</sequence>
<dbReference type="InterPro" id="IPR012347">
    <property type="entry name" value="Ferritin-like"/>
</dbReference>
<dbReference type="Gene3D" id="1.20.1260.10">
    <property type="match status" value="1"/>
</dbReference>
<evidence type="ECO:0000313" key="1">
    <source>
        <dbReference type="EMBL" id="XDO98481.1"/>
    </source>
</evidence>
<reference evidence="1" key="1">
    <citation type="submission" date="2024-06" db="EMBL/GenBank/DDBJ databases">
        <title>Caulobacter inopinatus, sp. nov.</title>
        <authorList>
            <person name="Donachie S.P."/>
        </authorList>
    </citation>
    <scope>NUCLEOTIDE SEQUENCE</scope>
    <source>
        <strain evidence="1">73W</strain>
    </source>
</reference>
<organism evidence="1">
    <name type="scientific">Caulobacter sp. 73W</name>
    <dbReference type="NCBI Taxonomy" id="3161137"/>
    <lineage>
        <taxon>Bacteria</taxon>
        <taxon>Pseudomonadati</taxon>
        <taxon>Pseudomonadota</taxon>
        <taxon>Alphaproteobacteria</taxon>
        <taxon>Caulobacterales</taxon>
        <taxon>Caulobacteraceae</taxon>
        <taxon>Caulobacter</taxon>
    </lineage>
</organism>
<dbReference type="RefSeq" id="WP_369062356.1">
    <property type="nucleotide sequence ID" value="NZ_CP158375.1"/>
</dbReference>
<dbReference type="EMBL" id="CP158375">
    <property type="protein sequence ID" value="XDO98481.1"/>
    <property type="molecule type" value="Genomic_DNA"/>
</dbReference>
<dbReference type="AlphaFoldDB" id="A0AB39KZ78"/>
<accession>A0AB39KZ78</accession>